<dbReference type="PANTHER" id="PTHR43398">
    <property type="entry name" value="DOLICHOL-PHOSPHATE MANNOSYLTRANSFERASE SUBUNIT 1"/>
    <property type="match status" value="1"/>
</dbReference>
<accession>S0EWG7</accession>
<dbReference type="SUPFAM" id="SSF53448">
    <property type="entry name" value="Nucleotide-diphospho-sugar transferases"/>
    <property type="match status" value="1"/>
</dbReference>
<comment type="similarity">
    <text evidence="1">Belongs to the glycosyltransferase 2 family.</text>
</comment>
<reference evidence="6" key="1">
    <citation type="submission" date="2013-03" db="EMBL/GenBank/DDBJ databases">
        <title>Genome sequence of Chthonomonas calidirosea, the first sequenced genome from the Armatimonadetes phylum (formally candidate division OP10).</title>
        <authorList>
            <person name="Lee K.C.Y."/>
            <person name="Morgan X.C."/>
            <person name="Dunfield P.F."/>
            <person name="Tamas I."/>
            <person name="Houghton K.M."/>
            <person name="Vyssotski M."/>
            <person name="Ryan J.L.J."/>
            <person name="Lagutin K."/>
            <person name="McDonald I.R."/>
            <person name="Stott M.B."/>
        </authorList>
    </citation>
    <scope>NUCLEOTIDE SEQUENCE [LARGE SCALE GENOMIC DNA]</scope>
    <source>
        <strain evidence="6">DSM 23976 / ICMP 18418 / T49</strain>
    </source>
</reference>
<dbReference type="AlphaFoldDB" id="S0EWG7"/>
<sequence>MKRVVVVIPTYNEAENIALVVHQVYAALPGTHLWVVDDGSPDGTAEIAEGLRSQHDGLCVYRREGPRGLGRAYREAFSRLLQEGCYEYIVQMDADLSHDPRYLPNLIEAAEGADVVLGSRYVKGGGVRDWPFHRVLLSRWANFYVHLITGVPVRDATSGFRCWRASALQRLNLEEVVSEGYAFAVEMVFRAYRAGLRIVEVPIVFTDRRHGRSKMTRQVIWESVQMPWRLRFQYSNSSKHPFRKRL</sequence>
<dbReference type="CDD" id="cd06442">
    <property type="entry name" value="DPM1_like"/>
    <property type="match status" value="1"/>
</dbReference>
<evidence type="ECO:0000313" key="5">
    <source>
        <dbReference type="EMBL" id="CCW34704.1"/>
    </source>
</evidence>
<keyword evidence="6" id="KW-1185">Reference proteome</keyword>
<dbReference type="GO" id="GO:0016020">
    <property type="term" value="C:membrane"/>
    <property type="evidence" value="ECO:0007669"/>
    <property type="project" value="GOC"/>
</dbReference>
<dbReference type="InterPro" id="IPR029044">
    <property type="entry name" value="Nucleotide-diphossugar_trans"/>
</dbReference>
<evidence type="ECO:0000313" key="6">
    <source>
        <dbReference type="Proteomes" id="UP000014227"/>
    </source>
</evidence>
<dbReference type="PANTHER" id="PTHR43398:SF1">
    <property type="entry name" value="DOLICHOL-PHOSPHATE MANNOSYLTRANSFERASE SUBUNIT 1"/>
    <property type="match status" value="1"/>
</dbReference>
<dbReference type="Pfam" id="PF00535">
    <property type="entry name" value="Glycos_transf_2"/>
    <property type="match status" value="1"/>
</dbReference>
<evidence type="ECO:0000256" key="1">
    <source>
        <dbReference type="ARBA" id="ARBA00006739"/>
    </source>
</evidence>
<dbReference type="FunCoup" id="S0EWG7">
    <property type="interactions" value="379"/>
</dbReference>
<dbReference type="InterPro" id="IPR001173">
    <property type="entry name" value="Glyco_trans_2-like"/>
</dbReference>
<evidence type="ECO:0000256" key="2">
    <source>
        <dbReference type="ARBA" id="ARBA00022676"/>
    </source>
</evidence>
<dbReference type="OrthoDB" id="9810303at2"/>
<organism evidence="5 6">
    <name type="scientific">Chthonomonas calidirosea (strain DSM 23976 / ICMP 18418 / T49)</name>
    <dbReference type="NCBI Taxonomy" id="1303518"/>
    <lineage>
        <taxon>Bacteria</taxon>
        <taxon>Bacillati</taxon>
        <taxon>Armatimonadota</taxon>
        <taxon>Chthonomonadia</taxon>
        <taxon>Chthonomonadales</taxon>
        <taxon>Chthonomonadaceae</taxon>
        <taxon>Chthonomonas</taxon>
    </lineage>
</organism>
<dbReference type="PATRIC" id="fig|1303518.3.peg.889"/>
<dbReference type="InterPro" id="IPR039528">
    <property type="entry name" value="DPM1-like"/>
</dbReference>
<evidence type="ECO:0000256" key="3">
    <source>
        <dbReference type="ARBA" id="ARBA00022679"/>
    </source>
</evidence>
<dbReference type="KEGG" id="ccz:CCALI_00881"/>
<dbReference type="EMBL" id="HF951689">
    <property type="protein sequence ID" value="CCW34704.1"/>
    <property type="molecule type" value="Genomic_DNA"/>
</dbReference>
<proteinExistence type="inferred from homology"/>
<name>S0EWG7_CHTCT</name>
<dbReference type="GO" id="GO:0009247">
    <property type="term" value="P:glycolipid biosynthetic process"/>
    <property type="evidence" value="ECO:0007669"/>
    <property type="project" value="TreeGrafter"/>
</dbReference>
<feature type="domain" description="Glycosyltransferase 2-like" evidence="4">
    <location>
        <begin position="6"/>
        <end position="169"/>
    </location>
</feature>
<dbReference type="EC" id="2.4.1.83" evidence="5"/>
<dbReference type="FunFam" id="3.90.550.10:FF:000122">
    <property type="entry name" value="Dolichol-phosphate mannosyltransferase subunit 1"/>
    <property type="match status" value="1"/>
</dbReference>
<evidence type="ECO:0000259" key="4">
    <source>
        <dbReference type="Pfam" id="PF00535"/>
    </source>
</evidence>
<dbReference type="HOGENOM" id="CLU_033536_13_0_0"/>
<keyword evidence="2 5" id="KW-0328">Glycosyltransferase</keyword>
<dbReference type="eggNOG" id="COG0463">
    <property type="taxonomic scope" value="Bacteria"/>
</dbReference>
<gene>
    <name evidence="5" type="ORF">CCALI_00881</name>
</gene>
<dbReference type="GO" id="GO:0004582">
    <property type="term" value="F:dolichyl-phosphate beta-D-mannosyltransferase activity"/>
    <property type="evidence" value="ECO:0007669"/>
    <property type="project" value="UniProtKB-EC"/>
</dbReference>
<dbReference type="STRING" id="454171.CP488_00274"/>
<protein>
    <submittedName>
        <fullName evidence="5">Glycosyltransferases involved in cell wall biogenesis</fullName>
        <ecNumber evidence="5">2.4.1.83</ecNumber>
    </submittedName>
</protein>
<dbReference type="RefSeq" id="WP_016482258.1">
    <property type="nucleotide sequence ID" value="NC_021487.1"/>
</dbReference>
<dbReference type="InParanoid" id="S0EWG7"/>
<dbReference type="Proteomes" id="UP000014227">
    <property type="component" value="Chromosome I"/>
</dbReference>
<keyword evidence="3 5" id="KW-0808">Transferase</keyword>
<dbReference type="Gene3D" id="3.90.550.10">
    <property type="entry name" value="Spore Coat Polysaccharide Biosynthesis Protein SpsA, Chain A"/>
    <property type="match status" value="1"/>
</dbReference>